<evidence type="ECO:0000313" key="2">
    <source>
        <dbReference type="Proteomes" id="UP000005237"/>
    </source>
</evidence>
<proteinExistence type="predicted"/>
<name>A0A8R1IM12_CAEJA</name>
<evidence type="ECO:0000313" key="1">
    <source>
        <dbReference type="EnsemblMetazoa" id="CJA34890b.1"/>
    </source>
</evidence>
<reference evidence="1" key="2">
    <citation type="submission" date="2022-06" db="UniProtKB">
        <authorList>
            <consortium name="EnsemblMetazoa"/>
        </authorList>
    </citation>
    <scope>IDENTIFICATION</scope>
    <source>
        <strain evidence="1">DF5081</strain>
    </source>
</reference>
<protein>
    <submittedName>
        <fullName evidence="1">Uncharacterized protein</fullName>
    </submittedName>
</protein>
<dbReference type="Proteomes" id="UP000005237">
    <property type="component" value="Unassembled WGS sequence"/>
</dbReference>
<dbReference type="AlphaFoldDB" id="A0A8R1IM12"/>
<dbReference type="EnsemblMetazoa" id="CJA34890b.1">
    <property type="protein sequence ID" value="CJA34890b.1"/>
    <property type="gene ID" value="WBGene00210737"/>
</dbReference>
<sequence>MPVPSSTRPNPSVHVFVQVKHFFDWKLKFQKRAGHVRNILVPGPARSIYDVDQEVPRASEISTAASWKVEVTLLGVL</sequence>
<keyword evidence="2" id="KW-1185">Reference proteome</keyword>
<accession>A0A8R1IM12</accession>
<organism evidence="1 2">
    <name type="scientific">Caenorhabditis japonica</name>
    <dbReference type="NCBI Taxonomy" id="281687"/>
    <lineage>
        <taxon>Eukaryota</taxon>
        <taxon>Metazoa</taxon>
        <taxon>Ecdysozoa</taxon>
        <taxon>Nematoda</taxon>
        <taxon>Chromadorea</taxon>
        <taxon>Rhabditida</taxon>
        <taxon>Rhabditina</taxon>
        <taxon>Rhabditomorpha</taxon>
        <taxon>Rhabditoidea</taxon>
        <taxon>Rhabditidae</taxon>
        <taxon>Peloderinae</taxon>
        <taxon>Caenorhabditis</taxon>
    </lineage>
</organism>
<reference evidence="2" key="1">
    <citation type="submission" date="2010-08" db="EMBL/GenBank/DDBJ databases">
        <authorList>
            <consortium name="Caenorhabditis japonica Sequencing Consortium"/>
            <person name="Wilson R.K."/>
        </authorList>
    </citation>
    <scope>NUCLEOTIDE SEQUENCE [LARGE SCALE GENOMIC DNA]</scope>
    <source>
        <strain evidence="2">DF5081</strain>
    </source>
</reference>